<proteinExistence type="predicted"/>
<dbReference type="AlphaFoldDB" id="A0A165P1A9"/>
<dbReference type="Proteomes" id="UP000076727">
    <property type="component" value="Unassembled WGS sequence"/>
</dbReference>
<protein>
    <submittedName>
        <fullName evidence="2">Uncharacterized protein</fullName>
    </submittedName>
</protein>
<dbReference type="STRING" id="1314783.A0A165P1A9"/>
<evidence type="ECO:0000313" key="3">
    <source>
        <dbReference type="Proteomes" id="UP000076727"/>
    </source>
</evidence>
<feature type="compositionally biased region" description="Basic and acidic residues" evidence="1">
    <location>
        <begin position="191"/>
        <end position="216"/>
    </location>
</feature>
<gene>
    <name evidence="2" type="ORF">DAEQUDRAFT_728872</name>
</gene>
<feature type="region of interest" description="Disordered" evidence="1">
    <location>
        <begin position="141"/>
        <end position="260"/>
    </location>
</feature>
<accession>A0A165P1A9</accession>
<dbReference type="EMBL" id="KV429074">
    <property type="protein sequence ID" value="KZT67637.1"/>
    <property type="molecule type" value="Genomic_DNA"/>
</dbReference>
<feature type="compositionally biased region" description="Acidic residues" evidence="1">
    <location>
        <begin position="142"/>
        <end position="183"/>
    </location>
</feature>
<name>A0A165P1A9_9APHY</name>
<feature type="compositionally biased region" description="Polar residues" evidence="1">
    <location>
        <begin position="229"/>
        <end position="238"/>
    </location>
</feature>
<evidence type="ECO:0000313" key="2">
    <source>
        <dbReference type="EMBL" id="KZT67637.1"/>
    </source>
</evidence>
<sequence>MPWVFGWPLDSEYAIRIGKECNLVKYPNPRESDYFIAAVNQIAFEARWEHVRSCWVKGQSQLVFGVYVDERFRKHPPKRVAMSRMVPLERWFELAEFMPIEAKPEWYRAEDCTYTPWKGERWSGTYQGEDDDLVDYVSADKDADEAEDEGEDKDKDEDEDEDKDEDEHEDEDEYEYEDDDPCAEEGIVLPKGEHAVDEHISSGHPESHDEAEHGRDVNIGSIPAHPISEQGSIANTLAPQFAPTKRPLSSSRPWVFITAS</sequence>
<dbReference type="OrthoDB" id="2801531at2759"/>
<organism evidence="2 3">
    <name type="scientific">Daedalea quercina L-15889</name>
    <dbReference type="NCBI Taxonomy" id="1314783"/>
    <lineage>
        <taxon>Eukaryota</taxon>
        <taxon>Fungi</taxon>
        <taxon>Dikarya</taxon>
        <taxon>Basidiomycota</taxon>
        <taxon>Agaricomycotina</taxon>
        <taxon>Agaricomycetes</taxon>
        <taxon>Polyporales</taxon>
        <taxon>Fomitopsis</taxon>
    </lineage>
</organism>
<evidence type="ECO:0000256" key="1">
    <source>
        <dbReference type="SAM" id="MobiDB-lite"/>
    </source>
</evidence>
<keyword evidence="3" id="KW-1185">Reference proteome</keyword>
<reference evidence="2 3" key="1">
    <citation type="journal article" date="2016" name="Mol. Biol. Evol.">
        <title>Comparative Genomics of Early-Diverging Mushroom-Forming Fungi Provides Insights into the Origins of Lignocellulose Decay Capabilities.</title>
        <authorList>
            <person name="Nagy L.G."/>
            <person name="Riley R."/>
            <person name="Tritt A."/>
            <person name="Adam C."/>
            <person name="Daum C."/>
            <person name="Floudas D."/>
            <person name="Sun H."/>
            <person name="Yadav J.S."/>
            <person name="Pangilinan J."/>
            <person name="Larsson K.H."/>
            <person name="Matsuura K."/>
            <person name="Barry K."/>
            <person name="Labutti K."/>
            <person name="Kuo R."/>
            <person name="Ohm R.A."/>
            <person name="Bhattacharya S.S."/>
            <person name="Shirouzu T."/>
            <person name="Yoshinaga Y."/>
            <person name="Martin F.M."/>
            <person name="Grigoriev I.V."/>
            <person name="Hibbett D.S."/>
        </authorList>
    </citation>
    <scope>NUCLEOTIDE SEQUENCE [LARGE SCALE GENOMIC DNA]</scope>
    <source>
        <strain evidence="2 3">L-15889</strain>
    </source>
</reference>